<dbReference type="GO" id="GO:0016020">
    <property type="term" value="C:membrane"/>
    <property type="evidence" value="ECO:0007669"/>
    <property type="project" value="TreeGrafter"/>
</dbReference>
<keyword evidence="7" id="KW-1133">Transmembrane helix</keyword>
<sequence>MGKKWRYGVILDAGSSGTRLHIYSWKDPTKALTEASKEELSNLPKLVAKKEWTKKIRPGISTFGQNPTEVGPDHLQSLINHALEYIPEEKIKDTPIFLMATAGMRLLPQLQQKALSREICSYLGQNTQFSLPDCDLHIQVITGETEGLYGWLASNYLLGGFDHPDQHKHGKGHHTYGFLDMGGASAQIAFAPNSTEAAKHANDLKLLRLRTMDGAPKEYKVFTATWLGFGVNQARESYIETLLDAYAAPDVREIPDPCMPKGLRTNAKGEPAQETSSKDWTLLGTGKFDECLRKTYPLLGKDAPCYDEPCLLNGQHVPAIDFDVNHFIGVSEYWHTTHGVFGTNADKAYDFATYQERVKEFCGQDWNSIESKIGSRKKDGMKVAQEACFKASWLINVLHDGIGIPRIDLDNKPAPGFNASKGALGSAKDKGFLDPFQPVDRIDGIEVSWTLGKMLLYAAGQVPPKSKDDSLPVGFGRNVPGTPPDFQFAGSTWRPTGSGKDMQHDDDWSDAAEDLMDKAKSKATPGFLGFILLLLLIGFFFRKKERRMRLSGKLNWLARRSRRGGGGSRRGGRRFSGLTNKLFGRQSTSYDRIMEEGDANRFELGEVESDETEQSDGSEGSRFGRSSGLATPKLNLDMFDPMPSGSALDRNGLAVRTESRERLAPTLQMLNAGRRSRAGSPTRLKSPLVSPLQED</sequence>
<dbReference type="GO" id="GO:0045134">
    <property type="term" value="F:UDP phosphatase activity"/>
    <property type="evidence" value="ECO:0007669"/>
    <property type="project" value="TreeGrafter"/>
</dbReference>
<dbReference type="GO" id="GO:0017111">
    <property type="term" value="F:ribonucleoside triphosphate phosphatase activity"/>
    <property type="evidence" value="ECO:0007669"/>
    <property type="project" value="TreeGrafter"/>
</dbReference>
<dbReference type="GO" id="GO:0005524">
    <property type="term" value="F:ATP binding"/>
    <property type="evidence" value="ECO:0007669"/>
    <property type="project" value="UniProtKB-KW"/>
</dbReference>
<dbReference type="Gene3D" id="3.30.420.150">
    <property type="entry name" value="Exopolyphosphatase. Domain 2"/>
    <property type="match status" value="1"/>
</dbReference>
<evidence type="ECO:0000256" key="2">
    <source>
        <dbReference type="ARBA" id="ARBA00022801"/>
    </source>
</evidence>
<dbReference type="PROSITE" id="PS01238">
    <property type="entry name" value="GDA1_CD39_NTPASE"/>
    <property type="match status" value="1"/>
</dbReference>
<evidence type="ECO:0000256" key="4">
    <source>
        <dbReference type="PIRSR" id="PIRSR600407-2"/>
    </source>
</evidence>
<dbReference type="GO" id="GO:0004382">
    <property type="term" value="F:GDP phosphatase activity"/>
    <property type="evidence" value="ECO:0007669"/>
    <property type="project" value="TreeGrafter"/>
</dbReference>
<feature type="region of interest" description="Disordered" evidence="6">
    <location>
        <begin position="605"/>
        <end position="695"/>
    </location>
</feature>
<dbReference type="GO" id="GO:0006256">
    <property type="term" value="P:UDP catabolic process"/>
    <property type="evidence" value="ECO:0007669"/>
    <property type="project" value="TreeGrafter"/>
</dbReference>
<feature type="compositionally biased region" description="Low complexity" evidence="6">
    <location>
        <begin position="617"/>
        <end position="628"/>
    </location>
</feature>
<comment type="caution">
    <text evidence="8">The sequence shown here is derived from an EMBL/GenBank/DDBJ whole genome shotgun (WGS) entry which is preliminary data.</text>
</comment>
<dbReference type="InterPro" id="IPR000407">
    <property type="entry name" value="GDA1_CD39_NTPase"/>
</dbReference>
<keyword evidence="4" id="KW-0067">ATP-binding</keyword>
<keyword evidence="7" id="KW-0812">Transmembrane</keyword>
<dbReference type="GO" id="GO:0005794">
    <property type="term" value="C:Golgi apparatus"/>
    <property type="evidence" value="ECO:0007669"/>
    <property type="project" value="TreeGrafter"/>
</dbReference>
<proteinExistence type="inferred from homology"/>
<dbReference type="Gene3D" id="3.30.420.40">
    <property type="match status" value="1"/>
</dbReference>
<keyword evidence="2 5" id="KW-0378">Hydrolase</keyword>
<dbReference type="AlphaFoldDB" id="A0AAJ0FGN0"/>
<dbReference type="RefSeq" id="XP_060282995.1">
    <property type="nucleotide sequence ID" value="XM_060428043.1"/>
</dbReference>
<gene>
    <name evidence="8" type="ORF">QBC33DRAFT_540205</name>
</gene>
<organism evidence="8 9">
    <name type="scientific">Phialemonium atrogriseum</name>
    <dbReference type="NCBI Taxonomy" id="1093897"/>
    <lineage>
        <taxon>Eukaryota</taxon>
        <taxon>Fungi</taxon>
        <taxon>Dikarya</taxon>
        <taxon>Ascomycota</taxon>
        <taxon>Pezizomycotina</taxon>
        <taxon>Sordariomycetes</taxon>
        <taxon>Sordariomycetidae</taxon>
        <taxon>Cephalothecales</taxon>
        <taxon>Cephalothecaceae</taxon>
        <taxon>Phialemonium</taxon>
    </lineage>
</organism>
<evidence type="ECO:0000256" key="5">
    <source>
        <dbReference type="RuleBase" id="RU003833"/>
    </source>
</evidence>
<keyword evidence="9" id="KW-1185">Reference proteome</keyword>
<evidence type="ECO:0000256" key="6">
    <source>
        <dbReference type="SAM" id="MobiDB-lite"/>
    </source>
</evidence>
<evidence type="ECO:0000313" key="9">
    <source>
        <dbReference type="Proteomes" id="UP001244011"/>
    </source>
</evidence>
<evidence type="ECO:0000256" key="7">
    <source>
        <dbReference type="SAM" id="Phobius"/>
    </source>
</evidence>
<evidence type="ECO:0000313" key="8">
    <source>
        <dbReference type="EMBL" id="KAK1766782.1"/>
    </source>
</evidence>
<dbReference type="PANTHER" id="PTHR11782">
    <property type="entry name" value="ADENOSINE/GUANOSINE DIPHOSPHATASE"/>
    <property type="match status" value="1"/>
</dbReference>
<dbReference type="EMBL" id="MU839010">
    <property type="protein sequence ID" value="KAK1766782.1"/>
    <property type="molecule type" value="Genomic_DNA"/>
</dbReference>
<comment type="similarity">
    <text evidence="1 5">Belongs to the GDA1/CD39 NTPase family.</text>
</comment>
<feature type="compositionally biased region" description="Acidic residues" evidence="6">
    <location>
        <begin position="605"/>
        <end position="616"/>
    </location>
</feature>
<dbReference type="Pfam" id="PF01150">
    <property type="entry name" value="GDA1_CD39"/>
    <property type="match status" value="1"/>
</dbReference>
<dbReference type="Proteomes" id="UP001244011">
    <property type="component" value="Unassembled WGS sequence"/>
</dbReference>
<dbReference type="GO" id="GO:0046036">
    <property type="term" value="P:CTP metabolic process"/>
    <property type="evidence" value="ECO:0007669"/>
    <property type="project" value="TreeGrafter"/>
</dbReference>
<reference evidence="8" key="1">
    <citation type="submission" date="2023-06" db="EMBL/GenBank/DDBJ databases">
        <title>Genome-scale phylogeny and comparative genomics of the fungal order Sordariales.</title>
        <authorList>
            <consortium name="Lawrence Berkeley National Laboratory"/>
            <person name="Hensen N."/>
            <person name="Bonometti L."/>
            <person name="Westerberg I."/>
            <person name="Brannstrom I.O."/>
            <person name="Guillou S."/>
            <person name="Cros-Aarteil S."/>
            <person name="Calhoun S."/>
            <person name="Haridas S."/>
            <person name="Kuo A."/>
            <person name="Mondo S."/>
            <person name="Pangilinan J."/>
            <person name="Riley R."/>
            <person name="Labutti K."/>
            <person name="Andreopoulos B."/>
            <person name="Lipzen A."/>
            <person name="Chen C."/>
            <person name="Yanf M."/>
            <person name="Daum C."/>
            <person name="Ng V."/>
            <person name="Clum A."/>
            <person name="Steindorff A."/>
            <person name="Ohm R."/>
            <person name="Martin F."/>
            <person name="Silar P."/>
            <person name="Natvig D."/>
            <person name="Lalanne C."/>
            <person name="Gautier V."/>
            <person name="Ament-Velasquez S.L."/>
            <person name="Kruys A."/>
            <person name="Hutchinson M.I."/>
            <person name="Powell A.J."/>
            <person name="Barry K."/>
            <person name="Miller A.N."/>
            <person name="Grigoriev I.V."/>
            <person name="Debuchy R."/>
            <person name="Gladieux P."/>
            <person name="Thoren M.H."/>
            <person name="Johannesson H."/>
        </authorList>
    </citation>
    <scope>NUCLEOTIDE SEQUENCE</scope>
    <source>
        <strain evidence="8">8032-3</strain>
    </source>
</reference>
<accession>A0AAJ0FGN0</accession>
<dbReference type="CDD" id="cd24039">
    <property type="entry name" value="ASKHA_NBD_YND1-like"/>
    <property type="match status" value="1"/>
</dbReference>
<evidence type="ECO:0000256" key="1">
    <source>
        <dbReference type="ARBA" id="ARBA00009283"/>
    </source>
</evidence>
<keyword evidence="4" id="KW-0547">Nucleotide-binding</keyword>
<keyword evidence="7" id="KW-0472">Membrane</keyword>
<feature type="active site" description="Proton acceptor" evidence="3">
    <location>
        <position position="146"/>
    </location>
</feature>
<feature type="binding site" evidence="4">
    <location>
        <begin position="183"/>
        <end position="187"/>
    </location>
    <ligand>
        <name>ATP</name>
        <dbReference type="ChEBI" id="CHEBI:30616"/>
    </ligand>
</feature>
<name>A0AAJ0FGN0_9PEZI</name>
<evidence type="ECO:0000256" key="3">
    <source>
        <dbReference type="PIRSR" id="PIRSR600407-1"/>
    </source>
</evidence>
<protein>
    <submittedName>
        <fullName evidence="8">Nucleoside phosphatase family-domain-containing protein</fullName>
    </submittedName>
</protein>
<feature type="transmembrane region" description="Helical" evidence="7">
    <location>
        <begin position="523"/>
        <end position="541"/>
    </location>
</feature>
<dbReference type="GeneID" id="85311230"/>
<dbReference type="PANTHER" id="PTHR11782:SF121">
    <property type="entry name" value="NUCLEOSIDE-DIPHOSPHATASE MIG-23"/>
    <property type="match status" value="1"/>
</dbReference>